<keyword evidence="4" id="KW-1185">Reference proteome</keyword>
<evidence type="ECO:0000259" key="2">
    <source>
        <dbReference type="Pfam" id="PF13635"/>
    </source>
</evidence>
<dbReference type="PANTHER" id="PTHR33295">
    <property type="entry name" value="ATPASE"/>
    <property type="match status" value="1"/>
</dbReference>
<protein>
    <submittedName>
        <fullName evidence="3">ATP-binding protein</fullName>
    </submittedName>
</protein>
<name>A0A7G5GSC2_9BACT</name>
<dbReference type="Pfam" id="PF13635">
    <property type="entry name" value="DUF4143"/>
    <property type="match status" value="1"/>
</dbReference>
<dbReference type="Gene3D" id="3.40.50.300">
    <property type="entry name" value="P-loop containing nucleotide triphosphate hydrolases"/>
    <property type="match status" value="1"/>
</dbReference>
<gene>
    <name evidence="3" type="ORF">H3H32_28030</name>
</gene>
<sequence>MIERALYSDLEAHLTKKQATVIVGMRRVGKTTALRHLLAKVPHTNKLFLDLEKAENRYLLNQPMYRDIELDLQIQGIDLSKPAVIAIDEIQLVKNSPSVIKYLYDTYSIKFLLTGSSSYYLKNHFSESLAGRKRIFEMFPLSFPEYVAFFDDDTRIINQFARQPFNQTYYLKYKALYEAYLQFGGFPEVALAETDDDRKSYLSDIINAYIELDIRLLSDFSVSDDLVRLVRLVAAHTGSKLDYQKIGSLMGISRHKIKDYLMLLEHTYFIQTVSAFSRSTDRDIAQQRKIYVADTGLLNQLAKVSGGQLFENAIANQLHWLGTVQFYQRKSGQEIDFILNEQIAVEVKETPTPSDLKTLQKRATSIGLTETILVSRHPAPGDFKDFVWGGNLVNLPGTSIH</sequence>
<dbReference type="EMBL" id="CP059732">
    <property type="protein sequence ID" value="QMW01764.1"/>
    <property type="molecule type" value="Genomic_DNA"/>
</dbReference>
<dbReference type="KEGG" id="sfol:H3H32_28030"/>
<evidence type="ECO:0000313" key="4">
    <source>
        <dbReference type="Proteomes" id="UP000515369"/>
    </source>
</evidence>
<dbReference type="GO" id="GO:0005524">
    <property type="term" value="F:ATP binding"/>
    <property type="evidence" value="ECO:0007669"/>
    <property type="project" value="UniProtKB-KW"/>
</dbReference>
<dbReference type="AlphaFoldDB" id="A0A7G5GSC2"/>
<keyword evidence="3" id="KW-0547">Nucleotide-binding</keyword>
<dbReference type="PANTHER" id="PTHR33295:SF18">
    <property type="entry name" value="AAA+ ATPASE DOMAIN-CONTAINING PROTEIN"/>
    <property type="match status" value="1"/>
</dbReference>
<dbReference type="InterPro" id="IPR025420">
    <property type="entry name" value="DUF4143"/>
</dbReference>
<organism evidence="3 4">
    <name type="scientific">Spirosoma foliorum</name>
    <dbReference type="NCBI Taxonomy" id="2710596"/>
    <lineage>
        <taxon>Bacteria</taxon>
        <taxon>Pseudomonadati</taxon>
        <taxon>Bacteroidota</taxon>
        <taxon>Cytophagia</taxon>
        <taxon>Cytophagales</taxon>
        <taxon>Cytophagaceae</taxon>
        <taxon>Spirosoma</taxon>
    </lineage>
</organism>
<feature type="domain" description="DUF4143" evidence="2">
    <location>
        <begin position="213"/>
        <end position="348"/>
    </location>
</feature>
<evidence type="ECO:0000259" key="1">
    <source>
        <dbReference type="Pfam" id="PF13173"/>
    </source>
</evidence>
<feature type="domain" description="AAA" evidence="1">
    <location>
        <begin position="17"/>
        <end position="146"/>
    </location>
</feature>
<dbReference type="RefSeq" id="WP_182459042.1">
    <property type="nucleotide sequence ID" value="NZ_CP059732.1"/>
</dbReference>
<dbReference type="InterPro" id="IPR027417">
    <property type="entry name" value="P-loop_NTPase"/>
</dbReference>
<keyword evidence="3" id="KW-0067">ATP-binding</keyword>
<dbReference type="InterPro" id="IPR041682">
    <property type="entry name" value="AAA_14"/>
</dbReference>
<dbReference type="SUPFAM" id="SSF52540">
    <property type="entry name" value="P-loop containing nucleoside triphosphate hydrolases"/>
    <property type="match status" value="1"/>
</dbReference>
<evidence type="ECO:0000313" key="3">
    <source>
        <dbReference type="EMBL" id="QMW01764.1"/>
    </source>
</evidence>
<accession>A0A7G5GSC2</accession>
<dbReference type="Pfam" id="PF13173">
    <property type="entry name" value="AAA_14"/>
    <property type="match status" value="1"/>
</dbReference>
<reference evidence="3 4" key="1">
    <citation type="submission" date="2020-07" db="EMBL/GenBank/DDBJ databases">
        <title>Spirosoma foliorum sp. nov., isolated from the leaves on the Nejang mountain Korea, Republic of.</title>
        <authorList>
            <person name="Ho H."/>
            <person name="Lee Y.-J."/>
            <person name="Nurcahyanto D.-A."/>
            <person name="Kim S.-G."/>
        </authorList>
    </citation>
    <scope>NUCLEOTIDE SEQUENCE [LARGE SCALE GENOMIC DNA]</scope>
    <source>
        <strain evidence="3 4">PL0136</strain>
    </source>
</reference>
<proteinExistence type="predicted"/>
<dbReference type="Proteomes" id="UP000515369">
    <property type="component" value="Chromosome"/>
</dbReference>